<organism evidence="2 3">
    <name type="scientific">Tepidiforma bonchosmolovskayae</name>
    <dbReference type="NCBI Taxonomy" id="2601677"/>
    <lineage>
        <taxon>Bacteria</taxon>
        <taxon>Bacillati</taxon>
        <taxon>Chloroflexota</taxon>
        <taxon>Tepidiformia</taxon>
        <taxon>Tepidiformales</taxon>
        <taxon>Tepidiformaceae</taxon>
        <taxon>Tepidiforma</taxon>
    </lineage>
</organism>
<evidence type="ECO:0000313" key="2">
    <source>
        <dbReference type="EMBL" id="QFG02749.1"/>
    </source>
</evidence>
<dbReference type="RefSeq" id="WP_158066673.1">
    <property type="nucleotide sequence ID" value="NZ_CP042829.1"/>
</dbReference>
<feature type="signal peptide" evidence="1">
    <location>
        <begin position="1"/>
        <end position="29"/>
    </location>
</feature>
<dbReference type="EMBL" id="CP042829">
    <property type="protein sequence ID" value="QFG02749.1"/>
    <property type="molecule type" value="Genomic_DNA"/>
</dbReference>
<keyword evidence="1" id="KW-0732">Signal</keyword>
<dbReference type="Proteomes" id="UP000326331">
    <property type="component" value="Chromosome"/>
</dbReference>
<dbReference type="Gene3D" id="2.60.40.10">
    <property type="entry name" value="Immunoglobulins"/>
    <property type="match status" value="1"/>
</dbReference>
<protein>
    <recommendedName>
        <fullName evidence="4">Fibronectin type-III domain-containing protein</fullName>
    </recommendedName>
</protein>
<accession>A0ABX6C421</accession>
<evidence type="ECO:0008006" key="4">
    <source>
        <dbReference type="Google" id="ProtNLM"/>
    </source>
</evidence>
<proteinExistence type="predicted"/>
<dbReference type="InterPro" id="IPR013783">
    <property type="entry name" value="Ig-like_fold"/>
</dbReference>
<gene>
    <name evidence="2" type="ORF">Tbon_05415</name>
</gene>
<name>A0ABX6C421_9CHLR</name>
<keyword evidence="3" id="KW-1185">Reference proteome</keyword>
<evidence type="ECO:0000256" key="1">
    <source>
        <dbReference type="SAM" id="SignalP"/>
    </source>
</evidence>
<sequence length="324" mass="34145">MLTRRAFLLLLPGLILPLLLACANGPAPARPPGADFGGDAGDSGAIAYLDADGCIAWVRLRDDARGTHCPATRGRVTALTWLDADTIAYVTPELARLGWRGLRISTGAEFALDPVAESPRIYQVGAPQFYSVLGERIDIVDGSAAWTSADGSERRVLLAPGAGRGPLAMVTWSPDGAAVLLAEGAHKALWVVDRAGAARRIAAASAGFASWFVPAAGAMPHADLTCTLPTEFTYRCQAAPWQPADGAPSVAGDEILLSWSACPGVTGYELEVVGPTGEVVHRRVSSAQAQRFTPPGPGDYTWRVRTRIGAEPTAWSAPRTLRVR</sequence>
<dbReference type="PROSITE" id="PS51257">
    <property type="entry name" value="PROKAR_LIPOPROTEIN"/>
    <property type="match status" value="1"/>
</dbReference>
<reference evidence="2 3" key="1">
    <citation type="submission" date="2019-10" db="EMBL/GenBank/DDBJ databases">
        <title>Thermopilla bonchosmolovskayae gen. nov., sp. nov., a moderately thermophilic Chloroflexi bacterium from a Chukotka hot spring (Arctic, Russia), representing a novel classis Thermopillaia, which include previously uncultivated lineage OLB14.</title>
        <authorList>
            <person name="Kochetkova T.V."/>
            <person name="Zayulina K.S."/>
            <person name="Zhigarkov V.S."/>
            <person name="Minaev N.V."/>
            <person name="Novikov A."/>
            <person name="Toshchakov S.V."/>
            <person name="Elcheninov A.G."/>
            <person name="Kublanov I.V."/>
        </authorList>
    </citation>
    <scope>NUCLEOTIDE SEQUENCE [LARGE SCALE GENOMIC DNA]</scope>
    <source>
        <strain evidence="2 3">3753O</strain>
    </source>
</reference>
<evidence type="ECO:0000313" key="3">
    <source>
        <dbReference type="Proteomes" id="UP000326331"/>
    </source>
</evidence>
<feature type="chain" id="PRO_5046051439" description="Fibronectin type-III domain-containing protein" evidence="1">
    <location>
        <begin position="30"/>
        <end position="324"/>
    </location>
</feature>